<keyword evidence="2" id="KW-1185">Reference proteome</keyword>
<accession>A0AAV8YH49</accession>
<sequence>MHKITTLQMIGYGDRRRTQAEVVRLFKKKHPELPPISQGTLTITSQLEGPFVLIDAASRQLGYGRYYLIKHFVCEILLFVESDCLNKGLCSSYEVLKMLYVISHYITMLPTRIIHYQKHVKFVKCIVTTVRNIRLLDNFIRNAAGITVLNKT</sequence>
<gene>
    <name evidence="1" type="ORF">NQ318_015680</name>
</gene>
<organism evidence="1 2">
    <name type="scientific">Aromia moschata</name>
    <dbReference type="NCBI Taxonomy" id="1265417"/>
    <lineage>
        <taxon>Eukaryota</taxon>
        <taxon>Metazoa</taxon>
        <taxon>Ecdysozoa</taxon>
        <taxon>Arthropoda</taxon>
        <taxon>Hexapoda</taxon>
        <taxon>Insecta</taxon>
        <taxon>Pterygota</taxon>
        <taxon>Neoptera</taxon>
        <taxon>Endopterygota</taxon>
        <taxon>Coleoptera</taxon>
        <taxon>Polyphaga</taxon>
        <taxon>Cucujiformia</taxon>
        <taxon>Chrysomeloidea</taxon>
        <taxon>Cerambycidae</taxon>
        <taxon>Cerambycinae</taxon>
        <taxon>Callichromatini</taxon>
        <taxon>Aromia</taxon>
    </lineage>
</organism>
<reference evidence="1" key="1">
    <citation type="journal article" date="2023" name="Insect Mol. Biol.">
        <title>Genome sequencing provides insights into the evolution of gene families encoding plant cell wall-degrading enzymes in longhorned beetles.</title>
        <authorList>
            <person name="Shin N.R."/>
            <person name="Okamura Y."/>
            <person name="Kirsch R."/>
            <person name="Pauchet Y."/>
        </authorList>
    </citation>
    <scope>NUCLEOTIDE SEQUENCE</scope>
    <source>
        <strain evidence="1">AMC_N1</strain>
    </source>
</reference>
<evidence type="ECO:0000313" key="1">
    <source>
        <dbReference type="EMBL" id="KAJ8950548.1"/>
    </source>
</evidence>
<name>A0AAV8YH49_9CUCU</name>
<dbReference type="AlphaFoldDB" id="A0AAV8YH49"/>
<evidence type="ECO:0000313" key="2">
    <source>
        <dbReference type="Proteomes" id="UP001162162"/>
    </source>
</evidence>
<proteinExistence type="predicted"/>
<protein>
    <submittedName>
        <fullName evidence="1">Uncharacterized protein</fullName>
    </submittedName>
</protein>
<dbReference type="Proteomes" id="UP001162162">
    <property type="component" value="Unassembled WGS sequence"/>
</dbReference>
<comment type="caution">
    <text evidence="1">The sequence shown here is derived from an EMBL/GenBank/DDBJ whole genome shotgun (WGS) entry which is preliminary data.</text>
</comment>
<dbReference type="EMBL" id="JAPWTK010000098">
    <property type="protein sequence ID" value="KAJ8950548.1"/>
    <property type="molecule type" value="Genomic_DNA"/>
</dbReference>